<evidence type="ECO:0000256" key="3">
    <source>
        <dbReference type="ARBA" id="ARBA00022833"/>
    </source>
</evidence>
<dbReference type="InterPro" id="IPR036388">
    <property type="entry name" value="WH-like_DNA-bd_sf"/>
</dbReference>
<accession>A0A0X3P0W2</accession>
<gene>
    <name evidence="6" type="primary">KDM1B</name>
    <name evidence="6" type="ORF">TR88691</name>
</gene>
<organism evidence="6">
    <name type="scientific">Schistocephalus solidus</name>
    <name type="common">Tapeworm</name>
    <dbReference type="NCBI Taxonomy" id="70667"/>
    <lineage>
        <taxon>Eukaryota</taxon>
        <taxon>Metazoa</taxon>
        <taxon>Spiralia</taxon>
        <taxon>Lophotrochozoa</taxon>
        <taxon>Platyhelminthes</taxon>
        <taxon>Cestoda</taxon>
        <taxon>Eucestoda</taxon>
        <taxon>Diphyllobothriidea</taxon>
        <taxon>Diphyllobothriidae</taxon>
        <taxon>Schistocephalus</taxon>
    </lineage>
</organism>
<dbReference type="GO" id="GO:0008168">
    <property type="term" value="F:methyltransferase activity"/>
    <property type="evidence" value="ECO:0007669"/>
    <property type="project" value="UniProtKB-KW"/>
</dbReference>
<keyword evidence="6" id="KW-0489">Methyltransferase</keyword>
<feature type="compositionally biased region" description="Polar residues" evidence="4">
    <location>
        <begin position="1142"/>
        <end position="1153"/>
    </location>
</feature>
<protein>
    <submittedName>
        <fullName evidence="6">Lysine-specific histone demethylase 1B</fullName>
    </submittedName>
</protein>
<evidence type="ECO:0000256" key="2">
    <source>
        <dbReference type="ARBA" id="ARBA00022771"/>
    </source>
</evidence>
<name>A0A0X3P0W2_SCHSO</name>
<dbReference type="Gene3D" id="1.10.10.10">
    <property type="entry name" value="Winged helix-like DNA-binding domain superfamily/Winged helix DNA-binding domain"/>
    <property type="match status" value="1"/>
</dbReference>
<evidence type="ECO:0000256" key="4">
    <source>
        <dbReference type="SAM" id="MobiDB-lite"/>
    </source>
</evidence>
<evidence type="ECO:0000256" key="1">
    <source>
        <dbReference type="ARBA" id="ARBA00022723"/>
    </source>
</evidence>
<feature type="domain" description="CW-type" evidence="5">
    <location>
        <begin position="100"/>
        <end position="153"/>
    </location>
</feature>
<proteinExistence type="predicted"/>
<dbReference type="InterPro" id="IPR009057">
    <property type="entry name" value="Homeodomain-like_sf"/>
</dbReference>
<dbReference type="SUPFAM" id="SSF46689">
    <property type="entry name" value="Homeodomain-like"/>
    <property type="match status" value="1"/>
</dbReference>
<evidence type="ECO:0000259" key="5">
    <source>
        <dbReference type="PROSITE" id="PS51050"/>
    </source>
</evidence>
<dbReference type="AlphaFoldDB" id="A0A0X3P0W2"/>
<sequence>GERRLACSNAHCDNVQPVCFAGITSCCDHNRGSENWIHLSFGEHICSNCFKALFAYKRLKNLSDDAVWWNRFCRWKKRVSKKLSFAGHGTYASEFGFITLNLLPWWMQCRLCRRWRQIPAQNTVSATDIQTFSCASIFKFSCSPCSLPEDERVQLILDDPHNFLASLKLPGLCQSNPLAYLTPPYPPDLLGLSPVNPHIAAESGDLTKSAEGKTAKEHQATYARAFSFPAYRRPFAMPDEFPPPPGSWSPVDISTWERRNFPQITRYPALYLALRNTVLFLWNEDPKRLVTGDLVQSRLIIRGLLRVLLIEQWLPHLLAELTCLGMINIGVCAASVDPAANTVDRLATQGISSPSPQTARSVMKHTVPFCVHVIGSCDLRDAVLAAQIRNFLALTQRRCHYDGLPAAEEGKERLKTVSPHVILLTSPDPNTSATAYSLLDEVSIPIVSDPVISGCPQQHGDLSVPRSRWSDRVNGSINNETATLAFQANLSMHVEPPVCLFSQTEHGLVSVDRSLADRMEFHVEALFDQVVFGESPVTHLENSSVQAAWDSLNKLLRLQLPDLKDDEMEHQLTEFFLANIEMRVIEALLMNQVSQGVRIPMRFTDLTQLSPQDAYTVLLLRQRADLDSPHSADIEVLDFDTHDACALLQVIYSDPSLILTDASRRPINASTRLRSAISESLGVTTNSREVPLGLAVTLPCSRGSTPSTDAGILVKTSTGQVTQANSVVVTLPASSLKILFCDNPEAELRRHDLPQCNRKITSCQPLLSLYLPHQFRLAVADFSPLQPHGRLDTQSDDKITRTGKVNEDQGARTITVTLVYPRPWWRERLAESLRSFADSDRSRWIVDEPKPEPQAGIGGQILVPELFGILPRSRNERGFCHTFQDLKPQSTEDDSVGLLQTQLFGSAVEKWWDAGEQEIAHEVHCHLSRSLCSEGGEPESPNLLTFSVSKWALDASTTTDDLEPQLEVISKDDLLVDARVPVLISPKPRRTDVRDSLEGFSSETEVGDVELSFLPAAQGEFFVSAAWWQMLSDVAGVHVLSCLDPALSSSSPDGCNVRRDVSDPLSNEVATGLDLAQLALSRPPFRKGCTHGDDIAFEKWSSRQLIQKRLQQAAETLLDEEGSPPGDGTLLSDHSFSTSLCSPDYRTGTTSDARTVGLDATGAPPELMQTEPSGRSLRYLKRRRSLDPTS</sequence>
<feature type="non-terminal residue" evidence="6">
    <location>
        <position position="1"/>
    </location>
</feature>
<dbReference type="PROSITE" id="PS51050">
    <property type="entry name" value="ZF_CW"/>
    <property type="match status" value="1"/>
</dbReference>
<dbReference type="InterPro" id="IPR011124">
    <property type="entry name" value="Znf_CW"/>
</dbReference>
<feature type="region of interest" description="Disordered" evidence="4">
    <location>
        <begin position="1142"/>
        <end position="1190"/>
    </location>
</feature>
<reference evidence="6" key="1">
    <citation type="submission" date="2016-01" db="EMBL/GenBank/DDBJ databases">
        <title>Reference transcriptome for the parasite Schistocephalus solidus: insights into the molecular evolution of parasitism.</title>
        <authorList>
            <person name="Hebert F.O."/>
            <person name="Grambauer S."/>
            <person name="Barber I."/>
            <person name="Landry C.R."/>
            <person name="Aubin-Horth N."/>
        </authorList>
    </citation>
    <scope>NUCLEOTIDE SEQUENCE</scope>
</reference>
<evidence type="ECO:0000313" key="6">
    <source>
        <dbReference type="EMBL" id="JAP40796.1"/>
    </source>
</evidence>
<keyword evidence="2" id="KW-0863">Zinc-finger</keyword>
<dbReference type="Gene3D" id="3.90.660.10">
    <property type="match status" value="1"/>
</dbReference>
<keyword evidence="1" id="KW-0479">Metal-binding</keyword>
<dbReference type="GO" id="GO:0032259">
    <property type="term" value="P:methylation"/>
    <property type="evidence" value="ECO:0007669"/>
    <property type="project" value="UniProtKB-KW"/>
</dbReference>
<keyword evidence="6" id="KW-0808">Transferase</keyword>
<keyword evidence="3" id="KW-0862">Zinc</keyword>
<dbReference type="GO" id="GO:0008270">
    <property type="term" value="F:zinc ion binding"/>
    <property type="evidence" value="ECO:0007669"/>
    <property type="project" value="UniProtKB-KW"/>
</dbReference>
<dbReference type="EMBL" id="GEEE01022429">
    <property type="protein sequence ID" value="JAP40796.1"/>
    <property type="molecule type" value="Transcribed_RNA"/>
</dbReference>